<feature type="domain" description="DUF5681" evidence="2">
    <location>
        <begin position="12"/>
        <end position="70"/>
    </location>
</feature>
<reference evidence="4 5" key="1">
    <citation type="submission" date="2018-11" db="EMBL/GenBank/DDBJ databases">
        <authorList>
            <person name="Huo Y."/>
        </authorList>
    </citation>
    <scope>NUCLEOTIDE SEQUENCE [LARGE SCALE GENOMIC DNA]</scope>
    <source>
        <strain evidence="4 5">CCBAU 33202</strain>
    </source>
</reference>
<dbReference type="EMBL" id="RJJU01000002">
    <property type="protein sequence ID" value="RUM16301.1"/>
    <property type="molecule type" value="Genomic_DNA"/>
</dbReference>
<evidence type="ECO:0000259" key="2">
    <source>
        <dbReference type="Pfam" id="PF18932"/>
    </source>
</evidence>
<evidence type="ECO:0000313" key="5">
    <source>
        <dbReference type="Proteomes" id="UP000272004"/>
    </source>
</evidence>
<protein>
    <recommendedName>
        <fullName evidence="2">DUF5681 domain-containing protein</fullName>
    </recommendedName>
</protein>
<evidence type="ECO:0000256" key="1">
    <source>
        <dbReference type="SAM" id="MobiDB-lite"/>
    </source>
</evidence>
<accession>A0A7W6B1K6</accession>
<dbReference type="AlphaFoldDB" id="A0A7W6B1K6"/>
<proteinExistence type="predicted"/>
<evidence type="ECO:0000313" key="6">
    <source>
        <dbReference type="Proteomes" id="UP000545490"/>
    </source>
</evidence>
<feature type="region of interest" description="Disordered" evidence="1">
    <location>
        <begin position="1"/>
        <end position="30"/>
    </location>
</feature>
<gene>
    <name evidence="4" type="ORF">EFB14_02980</name>
    <name evidence="3" type="ORF">GGQ65_001153</name>
</gene>
<evidence type="ECO:0000313" key="4">
    <source>
        <dbReference type="EMBL" id="RUM16301.1"/>
    </source>
</evidence>
<sequence length="146" mass="15712">MTTEKYTGPRDRKGRFSKGNPGKPKGARSQTTLAIEQLLGKEATKLTRKAIKAALAGDSSALKLCMERIAPVRKGRVVTVDNFPKVASAADVPGALAVLLQSVAKGHLTTDEADAIASLCSRYVFALEAVEHEARLKALEERIIRK</sequence>
<name>A0A7W6B1K6_9HYPH</name>
<reference evidence="3 6" key="2">
    <citation type="submission" date="2020-08" db="EMBL/GenBank/DDBJ databases">
        <title>Genomic Encyclopedia of Type Strains, Phase IV (KMG-IV): sequencing the most valuable type-strain genomes for metagenomic binning, comparative biology and taxonomic classification.</title>
        <authorList>
            <person name="Goeker M."/>
        </authorList>
    </citation>
    <scope>NUCLEOTIDE SEQUENCE [LARGE SCALE GENOMIC DNA]</scope>
    <source>
        <strain evidence="3 6">DSM 19331</strain>
    </source>
</reference>
<dbReference type="Proteomes" id="UP000545490">
    <property type="component" value="Unassembled WGS sequence"/>
</dbReference>
<evidence type="ECO:0000313" key="3">
    <source>
        <dbReference type="EMBL" id="MBB3913883.1"/>
    </source>
</evidence>
<dbReference type="RefSeq" id="WP_126822551.1">
    <property type="nucleotide sequence ID" value="NZ_JACIDG010000003.1"/>
</dbReference>
<dbReference type="Proteomes" id="UP000272004">
    <property type="component" value="Unassembled WGS sequence"/>
</dbReference>
<dbReference type="Pfam" id="PF18932">
    <property type="entry name" value="DUF5681"/>
    <property type="match status" value="1"/>
</dbReference>
<keyword evidence="5" id="KW-1185">Reference proteome</keyword>
<dbReference type="EMBL" id="JACIDG010000003">
    <property type="protein sequence ID" value="MBB3913883.1"/>
    <property type="molecule type" value="Genomic_DNA"/>
</dbReference>
<dbReference type="InterPro" id="IPR043736">
    <property type="entry name" value="DUF5681"/>
</dbReference>
<comment type="caution">
    <text evidence="3">The sequence shown here is derived from an EMBL/GenBank/DDBJ whole genome shotgun (WGS) entry which is preliminary data.</text>
</comment>
<organism evidence="3 6">
    <name type="scientific">Rhizobium fabae</name>
    <dbReference type="NCBI Taxonomy" id="573179"/>
    <lineage>
        <taxon>Bacteria</taxon>
        <taxon>Pseudomonadati</taxon>
        <taxon>Pseudomonadota</taxon>
        <taxon>Alphaproteobacteria</taxon>
        <taxon>Hyphomicrobiales</taxon>
        <taxon>Rhizobiaceae</taxon>
        <taxon>Rhizobium/Agrobacterium group</taxon>
        <taxon>Rhizobium</taxon>
    </lineage>
</organism>